<name>A0A1H6V1C6_9RHOB</name>
<dbReference type="AlphaFoldDB" id="A0A1H6V1C6"/>
<feature type="transmembrane region" description="Helical" evidence="1">
    <location>
        <begin position="77"/>
        <end position="94"/>
    </location>
</feature>
<gene>
    <name evidence="2" type="ORF">SAMN05444007_10368</name>
</gene>
<dbReference type="EMBL" id="FNYD01000003">
    <property type="protein sequence ID" value="SEI98383.1"/>
    <property type="molecule type" value="Genomic_DNA"/>
</dbReference>
<feature type="transmembrane region" description="Helical" evidence="1">
    <location>
        <begin position="37"/>
        <end position="65"/>
    </location>
</feature>
<dbReference type="RefSeq" id="WP_092363245.1">
    <property type="nucleotide sequence ID" value="NZ_BMGV01000003.1"/>
</dbReference>
<organism evidence="2 3">
    <name type="scientific">Cribrihabitans marinus</name>
    <dbReference type="NCBI Taxonomy" id="1227549"/>
    <lineage>
        <taxon>Bacteria</taxon>
        <taxon>Pseudomonadati</taxon>
        <taxon>Pseudomonadota</taxon>
        <taxon>Alphaproteobacteria</taxon>
        <taxon>Rhodobacterales</taxon>
        <taxon>Paracoccaceae</taxon>
        <taxon>Cribrihabitans</taxon>
    </lineage>
</organism>
<evidence type="ECO:0000256" key="1">
    <source>
        <dbReference type="SAM" id="Phobius"/>
    </source>
</evidence>
<proteinExistence type="predicted"/>
<keyword evidence="3" id="KW-1185">Reference proteome</keyword>
<dbReference type="OrthoDB" id="7679503at2"/>
<dbReference type="STRING" id="1227549.SAMN05444007_10368"/>
<feature type="transmembrane region" description="Helical" evidence="1">
    <location>
        <begin position="7"/>
        <end position="31"/>
    </location>
</feature>
<accession>A0A1H6V1C6</accession>
<protein>
    <recommendedName>
        <fullName evidence="4">Mercuric ion transport protein</fullName>
    </recommendedName>
</protein>
<keyword evidence="1" id="KW-1133">Transmembrane helix</keyword>
<evidence type="ECO:0000313" key="2">
    <source>
        <dbReference type="EMBL" id="SEI98383.1"/>
    </source>
</evidence>
<evidence type="ECO:0008006" key="4">
    <source>
        <dbReference type="Google" id="ProtNLM"/>
    </source>
</evidence>
<dbReference type="PROSITE" id="PS51257">
    <property type="entry name" value="PROKAR_LIPOPROTEIN"/>
    <property type="match status" value="1"/>
</dbReference>
<keyword evidence="1" id="KW-0812">Transmembrane</keyword>
<sequence length="107" mass="11356">MKTYLGLSYLSSFSAMGVASCCVLPMAMMLLGFGGSWLAVVGAIAGAAYPVLILSTALVAAAWLVARRRGTLRSLKYWLAGSTATTVLAWVLFLNEAGINDYLISRM</sequence>
<evidence type="ECO:0000313" key="3">
    <source>
        <dbReference type="Proteomes" id="UP000199379"/>
    </source>
</evidence>
<dbReference type="Proteomes" id="UP000199379">
    <property type="component" value="Unassembled WGS sequence"/>
</dbReference>
<keyword evidence="1" id="KW-0472">Membrane</keyword>
<reference evidence="2 3" key="1">
    <citation type="submission" date="2016-10" db="EMBL/GenBank/DDBJ databases">
        <authorList>
            <person name="de Groot N.N."/>
        </authorList>
    </citation>
    <scope>NUCLEOTIDE SEQUENCE [LARGE SCALE GENOMIC DNA]</scope>
    <source>
        <strain evidence="2 3">DSM 29340</strain>
    </source>
</reference>